<evidence type="ECO:0000256" key="3">
    <source>
        <dbReference type="ARBA" id="ARBA00022723"/>
    </source>
</evidence>
<dbReference type="GO" id="GO:0003677">
    <property type="term" value="F:DNA binding"/>
    <property type="evidence" value="ECO:0007669"/>
    <property type="project" value="UniProtKB-UniRule"/>
</dbReference>
<evidence type="ECO:0000256" key="2">
    <source>
        <dbReference type="ARBA" id="ARBA00022705"/>
    </source>
</evidence>
<feature type="domain" description="Helicase ATP-binding" evidence="13">
    <location>
        <begin position="292"/>
        <end position="458"/>
    </location>
</feature>
<dbReference type="GO" id="GO:0005524">
    <property type="term" value="F:ATP binding"/>
    <property type="evidence" value="ECO:0007669"/>
    <property type="project" value="UniProtKB-UniRule"/>
</dbReference>
<evidence type="ECO:0000256" key="12">
    <source>
        <dbReference type="HAMAP-Rule" id="MF_00983"/>
    </source>
</evidence>
<evidence type="ECO:0000256" key="10">
    <source>
        <dbReference type="ARBA" id="ARBA00023235"/>
    </source>
</evidence>
<evidence type="ECO:0000256" key="4">
    <source>
        <dbReference type="ARBA" id="ARBA00022741"/>
    </source>
</evidence>
<dbReference type="InterPro" id="IPR041222">
    <property type="entry name" value="PriA_3primeBD"/>
</dbReference>
<reference evidence="15 16" key="1">
    <citation type="journal article" date="2017" name="ISME J.">
        <title>Energy and carbon metabolisms in a deep terrestrial subsurface fluid microbial community.</title>
        <authorList>
            <person name="Momper L."/>
            <person name="Jungbluth S.P."/>
            <person name="Lee M.D."/>
            <person name="Amend J.P."/>
        </authorList>
    </citation>
    <scope>NUCLEOTIDE SEQUENCE [LARGE SCALE GENOMIC DNA]</scope>
    <source>
        <strain evidence="15">SURF_5</strain>
    </source>
</reference>
<comment type="caution">
    <text evidence="15">The sequence shown here is derived from an EMBL/GenBank/DDBJ whole genome shotgun (WGS) entry which is preliminary data.</text>
</comment>
<keyword evidence="10 12" id="KW-0413">Isomerase</keyword>
<dbReference type="Pfam" id="PF00271">
    <property type="entry name" value="Helicase_C"/>
    <property type="match status" value="1"/>
</dbReference>
<keyword evidence="2 12" id="KW-0235">DNA replication</keyword>
<dbReference type="InterPro" id="IPR040498">
    <property type="entry name" value="PriA_CRR"/>
</dbReference>
<dbReference type="PANTHER" id="PTHR30580:SF0">
    <property type="entry name" value="PRIMOSOMAL PROTEIN N"/>
    <property type="match status" value="1"/>
</dbReference>
<feature type="binding site" evidence="12">
    <location>
        <position position="530"/>
    </location>
    <ligand>
        <name>Zn(2+)</name>
        <dbReference type="ChEBI" id="CHEBI:29105"/>
        <label>2</label>
    </ligand>
</feature>
<proteinExistence type="inferred from homology"/>
<dbReference type="SMART" id="SM00487">
    <property type="entry name" value="DEXDc"/>
    <property type="match status" value="1"/>
</dbReference>
<dbReference type="EC" id="5.6.2.4" evidence="12"/>
<dbReference type="InterPro" id="IPR014001">
    <property type="entry name" value="Helicase_ATP-bd"/>
</dbReference>
<dbReference type="PANTHER" id="PTHR30580">
    <property type="entry name" value="PRIMOSOMAL PROTEIN N"/>
    <property type="match status" value="1"/>
</dbReference>
<evidence type="ECO:0000256" key="5">
    <source>
        <dbReference type="ARBA" id="ARBA00022801"/>
    </source>
</evidence>
<keyword evidence="9 12" id="KW-0238">DNA-binding</keyword>
<dbReference type="SMART" id="SM00490">
    <property type="entry name" value="HELICc"/>
    <property type="match status" value="1"/>
</dbReference>
<dbReference type="FunFam" id="3.40.1440.60:FF:000001">
    <property type="entry name" value="Primosomal protein N"/>
    <property type="match status" value="1"/>
</dbReference>
<evidence type="ECO:0000259" key="14">
    <source>
        <dbReference type="PROSITE" id="PS51194"/>
    </source>
</evidence>
<dbReference type="PROSITE" id="PS51192">
    <property type="entry name" value="HELICASE_ATP_BIND_1"/>
    <property type="match status" value="1"/>
</dbReference>
<keyword evidence="4 12" id="KW-0547">Nucleotide-binding</keyword>
<dbReference type="Pfam" id="PF17764">
    <property type="entry name" value="PriA_3primeBD"/>
    <property type="match status" value="1"/>
</dbReference>
<dbReference type="InterPro" id="IPR011545">
    <property type="entry name" value="DEAD/DEAH_box_helicase_dom"/>
</dbReference>
<dbReference type="GO" id="GO:0006269">
    <property type="term" value="P:DNA replication, synthesis of primer"/>
    <property type="evidence" value="ECO:0007669"/>
    <property type="project" value="UniProtKB-KW"/>
</dbReference>
<gene>
    <name evidence="12 15" type="primary">priA</name>
    <name evidence="15" type="ORF">C4520_11475</name>
</gene>
<keyword evidence="3 12" id="KW-0479">Metal-binding</keyword>
<dbReference type="GO" id="GO:1990077">
    <property type="term" value="C:primosome complex"/>
    <property type="evidence" value="ECO:0007669"/>
    <property type="project" value="UniProtKB-UniRule"/>
</dbReference>
<keyword evidence="1 12" id="KW-0639">Primosome</keyword>
<keyword evidence="7 12" id="KW-0862">Zinc</keyword>
<protein>
    <recommendedName>
        <fullName evidence="12">Replication restart protein PriA</fullName>
    </recommendedName>
    <alternativeName>
        <fullName evidence="12">ATP-dependent DNA helicase PriA</fullName>
        <ecNumber evidence="12">5.6.2.4</ecNumber>
    </alternativeName>
    <alternativeName>
        <fullName evidence="12">DNA 3'-5' helicase PriA</fullName>
    </alternativeName>
</protein>
<dbReference type="NCBIfam" id="NF004066">
    <property type="entry name" value="PRK05580.1-3"/>
    <property type="match status" value="1"/>
</dbReference>
<evidence type="ECO:0000256" key="9">
    <source>
        <dbReference type="ARBA" id="ARBA00023125"/>
    </source>
</evidence>
<feature type="binding site" evidence="12">
    <location>
        <position position="561"/>
    </location>
    <ligand>
        <name>Zn(2+)</name>
        <dbReference type="ChEBI" id="CHEBI:29105"/>
        <label>1</label>
    </ligand>
</feature>
<evidence type="ECO:0000256" key="7">
    <source>
        <dbReference type="ARBA" id="ARBA00022833"/>
    </source>
</evidence>
<dbReference type="NCBIfam" id="TIGR00595">
    <property type="entry name" value="priA"/>
    <property type="match status" value="1"/>
</dbReference>
<keyword evidence="5 12" id="KW-0378">Hydrolase</keyword>
<dbReference type="GO" id="GO:0006302">
    <property type="term" value="P:double-strand break repair"/>
    <property type="evidence" value="ECO:0007669"/>
    <property type="project" value="InterPro"/>
</dbReference>
<comment type="catalytic activity">
    <reaction evidence="12">
        <text>Couples ATP hydrolysis with the unwinding of duplex DNA by translocating in the 3'-5' direction.</text>
        <dbReference type="EC" id="5.6.2.4"/>
    </reaction>
</comment>
<feature type="binding site" evidence="12">
    <location>
        <position position="533"/>
    </location>
    <ligand>
        <name>Zn(2+)</name>
        <dbReference type="ChEBI" id="CHEBI:29105"/>
        <label>2</label>
    </ligand>
</feature>
<evidence type="ECO:0000313" key="15">
    <source>
        <dbReference type="EMBL" id="RJP20393.1"/>
    </source>
</evidence>
<dbReference type="GO" id="GO:0008270">
    <property type="term" value="F:zinc ion binding"/>
    <property type="evidence" value="ECO:0007669"/>
    <property type="project" value="UniProtKB-UniRule"/>
</dbReference>
<dbReference type="CDD" id="cd18804">
    <property type="entry name" value="SF2_C_priA"/>
    <property type="match status" value="1"/>
</dbReference>
<dbReference type="InterPro" id="IPR027417">
    <property type="entry name" value="P-loop_NTPase"/>
</dbReference>
<dbReference type="CDD" id="cd17929">
    <property type="entry name" value="DEXHc_priA"/>
    <property type="match status" value="1"/>
</dbReference>
<dbReference type="PROSITE" id="PS51194">
    <property type="entry name" value="HELICASE_CTER"/>
    <property type="match status" value="1"/>
</dbReference>
<dbReference type="FunFam" id="3.40.50.300:FF:000489">
    <property type="entry name" value="Primosome assembly protein PriA"/>
    <property type="match status" value="1"/>
</dbReference>
<dbReference type="Proteomes" id="UP000265882">
    <property type="component" value="Unassembled WGS sequence"/>
</dbReference>
<dbReference type="HAMAP" id="MF_00983">
    <property type="entry name" value="PriA"/>
    <property type="match status" value="1"/>
</dbReference>
<comment type="similarity">
    <text evidence="12">Belongs to the helicase family. PriA subfamily.</text>
</comment>
<dbReference type="SUPFAM" id="SSF52540">
    <property type="entry name" value="P-loop containing nucleoside triphosphate hydrolases"/>
    <property type="match status" value="2"/>
</dbReference>
<comment type="cofactor">
    <cofactor evidence="12">
        <name>Zn(2+)</name>
        <dbReference type="ChEBI" id="CHEBI:29105"/>
    </cofactor>
    <text evidence="12">Binds 2 zinc ions per subunit.</text>
</comment>
<dbReference type="Pfam" id="PF18319">
    <property type="entry name" value="Zn_ribbon_PriA"/>
    <property type="match status" value="1"/>
</dbReference>
<keyword evidence="6 12" id="KW-0347">Helicase</keyword>
<dbReference type="GO" id="GO:0043138">
    <property type="term" value="F:3'-5' DNA helicase activity"/>
    <property type="evidence" value="ECO:0007669"/>
    <property type="project" value="UniProtKB-EC"/>
</dbReference>
<dbReference type="Gene3D" id="3.40.50.300">
    <property type="entry name" value="P-loop containing nucleotide triphosphate hydrolases"/>
    <property type="match status" value="2"/>
</dbReference>
<dbReference type="InterPro" id="IPR041236">
    <property type="entry name" value="PriA_C"/>
</dbReference>
<evidence type="ECO:0000256" key="1">
    <source>
        <dbReference type="ARBA" id="ARBA00022515"/>
    </source>
</evidence>
<dbReference type="GO" id="GO:0006310">
    <property type="term" value="P:DNA recombination"/>
    <property type="evidence" value="ECO:0007669"/>
    <property type="project" value="InterPro"/>
</dbReference>
<evidence type="ECO:0000256" key="8">
    <source>
        <dbReference type="ARBA" id="ARBA00022840"/>
    </source>
</evidence>
<feature type="binding site" evidence="12">
    <location>
        <position position="548"/>
    </location>
    <ligand>
        <name>Zn(2+)</name>
        <dbReference type="ChEBI" id="CHEBI:29105"/>
        <label>2</label>
    </ligand>
</feature>
<comment type="catalytic activity">
    <reaction evidence="11 12">
        <text>ATP + H2O = ADP + phosphate + H(+)</text>
        <dbReference type="Rhea" id="RHEA:13065"/>
        <dbReference type="ChEBI" id="CHEBI:15377"/>
        <dbReference type="ChEBI" id="CHEBI:15378"/>
        <dbReference type="ChEBI" id="CHEBI:30616"/>
        <dbReference type="ChEBI" id="CHEBI:43474"/>
        <dbReference type="ChEBI" id="CHEBI:456216"/>
        <dbReference type="EC" id="5.6.2.4"/>
    </reaction>
</comment>
<name>A0A3A4NHT9_ABYX5</name>
<dbReference type="InterPro" id="IPR001650">
    <property type="entry name" value="Helicase_C-like"/>
</dbReference>
<evidence type="ECO:0000259" key="13">
    <source>
        <dbReference type="PROSITE" id="PS51192"/>
    </source>
</evidence>
<feature type="binding site" evidence="12">
    <location>
        <position position="551"/>
    </location>
    <ligand>
        <name>Zn(2+)</name>
        <dbReference type="ChEBI" id="CHEBI:29105"/>
        <label>2</label>
    </ligand>
</feature>
<keyword evidence="8 12" id="KW-0067">ATP-binding</keyword>
<dbReference type="InterPro" id="IPR005259">
    <property type="entry name" value="PriA"/>
</dbReference>
<feature type="binding site" evidence="12">
    <location>
        <position position="564"/>
    </location>
    <ligand>
        <name>Zn(2+)</name>
        <dbReference type="ChEBI" id="CHEBI:29105"/>
        <label>1</label>
    </ligand>
</feature>
<dbReference type="GO" id="GO:0006270">
    <property type="term" value="P:DNA replication initiation"/>
    <property type="evidence" value="ECO:0007669"/>
    <property type="project" value="TreeGrafter"/>
</dbReference>
<feature type="domain" description="Helicase C-terminal" evidence="14">
    <location>
        <begin position="556"/>
        <end position="733"/>
    </location>
</feature>
<feature type="binding site" evidence="12">
    <location>
        <position position="521"/>
    </location>
    <ligand>
        <name>Zn(2+)</name>
        <dbReference type="ChEBI" id="CHEBI:29105"/>
        <label>1</label>
    </ligand>
</feature>
<evidence type="ECO:0000256" key="11">
    <source>
        <dbReference type="ARBA" id="ARBA00048988"/>
    </source>
</evidence>
<organism evidence="15 16">
    <name type="scientific">Abyssobacteria bacterium (strain SURF_5)</name>
    <dbReference type="NCBI Taxonomy" id="2093360"/>
    <lineage>
        <taxon>Bacteria</taxon>
        <taxon>Pseudomonadati</taxon>
        <taxon>Candidatus Hydrogenedentota</taxon>
        <taxon>Candidatus Abyssobacteria</taxon>
    </lineage>
</organism>
<comment type="subunit">
    <text evidence="12">Component of the replication restart primosome.</text>
</comment>
<dbReference type="Pfam" id="PF00270">
    <property type="entry name" value="DEAD"/>
    <property type="match status" value="1"/>
</dbReference>
<evidence type="ECO:0000313" key="16">
    <source>
        <dbReference type="Proteomes" id="UP000265882"/>
    </source>
</evidence>
<feature type="binding site" evidence="12">
    <location>
        <position position="524"/>
    </location>
    <ligand>
        <name>Zn(2+)</name>
        <dbReference type="ChEBI" id="CHEBI:29105"/>
        <label>1</label>
    </ligand>
</feature>
<dbReference type="AlphaFoldDB" id="A0A3A4NHT9"/>
<comment type="function">
    <text evidence="12">Initiates the restart of stalled replication forks, which reloads the replicative helicase on sites other than the origin of replication. Recognizes and binds to abandoned replication forks and remodels them to uncover a helicase loading site. Promotes assembly of the primosome at these replication forks.</text>
</comment>
<sequence length="818" mass="91057">MFAQVVFNLPLDRSYTYSIPHDLAEYVVPGVRVSVYLRKHLSTGFVIELSETAPEGEIKPVCDVLDAEPLVDEYLLRLTRWIAEYYLCSWGQALDCALPPGVRLSSRTRISLNRLPPSELSRIVSTLEQQAPVQFKILKILLEKRKMSLAQLQKAMGNDSLYGALSSLEKSGIVTRLTEVVRSEHVKRLTALRIPAHVDAVKAASTLASGSIKQGRLLELIADRGEILAAEAARSAGASYDTIQRLVKKGLVELFEKEIVRSYPTLSPSANDTAVHTLTAEQQEAVALIQRHLEQQQFQTVLLEGITGSGKTEVYLRAIDFVARKGMGAIVLVPEIALTPQTVSRFRGRFGDSVAVLHSRLSLGERYDEWRRIKAGILNIVVGARSAIFAPVKNLGLIVVDEEHEASYKQNETPRYQARDVAIMRARDANAVVVLGTATPSLETYHNVELGKYARTELSARVQSQVLPEIQLIDLRAAQRGQTVERILSDELAFKIGEKLARKEQAIIFLNRRGYTPFFLCPKCGVSLGCQHCSVALTYHATENKMKCHYCNSTSPVPQQCPYCGNAKLAKFGTGTERVQEEIENLFPDARIQRMDADTTSTKWAHEKIFTAFREGELDILVGTQMLAKGLDFPRVTLVGVVLADVALNLPDFRAAERTFQLLMQVGGRSGRSHRGGEVIIQTYNPAHYAIQCAKMHDYRGFYQEEMKLRREVGFPPYRRLMNVLVDSTSQKEALQATRRLAEVAKQGEAADARTLTIMGPSAAPLAKIKGRYRFRFLLLSPHAAVLKRIGQAIIDSHKKIHGAKARLTVDMDPVSMM</sequence>
<dbReference type="InterPro" id="IPR042115">
    <property type="entry name" value="PriA_3primeBD_sf"/>
</dbReference>
<dbReference type="Gene3D" id="3.40.1440.60">
    <property type="entry name" value="PriA, 3(prime) DNA-binding domain"/>
    <property type="match status" value="1"/>
</dbReference>
<dbReference type="EMBL" id="QZKU01000077">
    <property type="protein sequence ID" value="RJP20393.1"/>
    <property type="molecule type" value="Genomic_DNA"/>
</dbReference>
<evidence type="ECO:0000256" key="6">
    <source>
        <dbReference type="ARBA" id="ARBA00022806"/>
    </source>
</evidence>
<dbReference type="GO" id="GO:0016887">
    <property type="term" value="F:ATP hydrolysis activity"/>
    <property type="evidence" value="ECO:0007669"/>
    <property type="project" value="RHEA"/>
</dbReference>
<accession>A0A3A4NHT9</accession>
<dbReference type="Pfam" id="PF18074">
    <property type="entry name" value="PriA_C"/>
    <property type="match status" value="1"/>
</dbReference>